<sequence length="296" mass="32188">MWRKERISCRCSLPRATFGFVELPTDSFCLAQKLSPPPSSRNIQHGVLTPSGLALPRHAPQDSSIRSTRRPAARLDSALQSRRRTALVVTSCDVVEALPDRPSALARHFARSAFLASPALIKCPSSYFRHLRNLRRPLALLLSPSSSFRTSFLASIAGAHNERIVTFSSNSGASILSCRSSLLLTTSFLQTPALLHHLAPSPNLATRLERSRPLGALHNPQSLKDSTGSHAPRRRSRCPVPPPLAFPSSTHPRRANVRERTHAVPRHLAAGEDARCVPLSPAAAPFLARPVHGVVA</sequence>
<dbReference type="EMBL" id="LCTV02000004">
    <property type="protein sequence ID" value="PRQ75697.1"/>
    <property type="molecule type" value="Genomic_DNA"/>
</dbReference>
<dbReference type="AlphaFoldDB" id="A0A2T0ACE6"/>
<gene>
    <name evidence="2" type="ORF">AAT19DRAFT_13754</name>
</gene>
<feature type="compositionally biased region" description="Polar residues" evidence="1">
    <location>
        <begin position="219"/>
        <end position="229"/>
    </location>
</feature>
<proteinExistence type="predicted"/>
<evidence type="ECO:0000313" key="2">
    <source>
        <dbReference type="EMBL" id="PRQ75697.1"/>
    </source>
</evidence>
<evidence type="ECO:0000313" key="3">
    <source>
        <dbReference type="Proteomes" id="UP000239560"/>
    </source>
</evidence>
<comment type="caution">
    <text evidence="2">The sequence shown here is derived from an EMBL/GenBank/DDBJ whole genome shotgun (WGS) entry which is preliminary data.</text>
</comment>
<accession>A0A2T0ACE6</accession>
<feature type="region of interest" description="Disordered" evidence="1">
    <location>
        <begin position="51"/>
        <end position="71"/>
    </location>
</feature>
<evidence type="ECO:0000256" key="1">
    <source>
        <dbReference type="SAM" id="MobiDB-lite"/>
    </source>
</evidence>
<organism evidence="2 3">
    <name type="scientific">Rhodotorula toruloides</name>
    <name type="common">Yeast</name>
    <name type="synonym">Rhodosporidium toruloides</name>
    <dbReference type="NCBI Taxonomy" id="5286"/>
    <lineage>
        <taxon>Eukaryota</taxon>
        <taxon>Fungi</taxon>
        <taxon>Dikarya</taxon>
        <taxon>Basidiomycota</taxon>
        <taxon>Pucciniomycotina</taxon>
        <taxon>Microbotryomycetes</taxon>
        <taxon>Sporidiobolales</taxon>
        <taxon>Sporidiobolaceae</taxon>
        <taxon>Rhodotorula</taxon>
    </lineage>
</organism>
<reference evidence="2 3" key="1">
    <citation type="journal article" date="2018" name="Elife">
        <title>Functional genomics of lipid metabolism in the oleaginous yeast Rhodosporidium toruloides.</title>
        <authorList>
            <person name="Coradetti S.T."/>
            <person name="Pinel D."/>
            <person name="Geiselman G."/>
            <person name="Ito M."/>
            <person name="Mondo S."/>
            <person name="Reilly M.C."/>
            <person name="Cheng Y.F."/>
            <person name="Bauer S."/>
            <person name="Grigoriev I."/>
            <person name="Gladden J.M."/>
            <person name="Simmons B.A."/>
            <person name="Brem R."/>
            <person name="Arkin A.P."/>
            <person name="Skerker J.M."/>
        </authorList>
    </citation>
    <scope>NUCLEOTIDE SEQUENCE [LARGE SCALE GENOMIC DNA]</scope>
    <source>
        <strain evidence="2 3">NBRC 0880</strain>
    </source>
</reference>
<protein>
    <submittedName>
        <fullName evidence="2">Uncharacterized protein</fullName>
    </submittedName>
</protein>
<name>A0A2T0ACE6_RHOTO</name>
<feature type="region of interest" description="Disordered" evidence="1">
    <location>
        <begin position="213"/>
        <end position="261"/>
    </location>
</feature>
<dbReference type="Proteomes" id="UP000239560">
    <property type="component" value="Unassembled WGS sequence"/>
</dbReference>